<reference evidence="3" key="1">
    <citation type="submission" date="2024-07" db="EMBL/GenBank/DDBJ databases">
        <title>Two chromosome-level genome assemblies of Korean endemic species Abeliophyllum distichum and Forsythia ovata (Oleaceae).</title>
        <authorList>
            <person name="Jang H."/>
        </authorList>
    </citation>
    <scope>NUCLEOTIDE SEQUENCE [LARGE SCALE GENOMIC DNA]</scope>
</reference>
<dbReference type="Pfam" id="PF08147">
    <property type="entry name" value="DBP10CT"/>
    <property type="match status" value="1"/>
</dbReference>
<dbReference type="Proteomes" id="UP001604277">
    <property type="component" value="Unassembled WGS sequence"/>
</dbReference>
<keyword evidence="2" id="KW-0347">Helicase</keyword>
<dbReference type="EMBL" id="JBFOLJ010000005">
    <property type="protein sequence ID" value="KAL2537594.1"/>
    <property type="molecule type" value="Genomic_DNA"/>
</dbReference>
<proteinExistence type="predicted"/>
<keyword evidence="2" id="KW-0547">Nucleotide-binding</keyword>
<dbReference type="InterPro" id="IPR016656">
    <property type="entry name" value="TFIIE-bsu"/>
</dbReference>
<keyword evidence="2" id="KW-0378">Hydrolase</keyword>
<name>A0ABD1VJR6_9LAMI</name>
<dbReference type="PANTHER" id="PTHR12716">
    <property type="entry name" value="TRANSCRIPTION INITIATION FACTOR IIE, BETA SUBUNIT"/>
    <property type="match status" value="1"/>
</dbReference>
<protein>
    <submittedName>
        <fullName evidence="2">RNA helicase</fullName>
    </submittedName>
</protein>
<gene>
    <name evidence="2" type="ORF">Fot_18985</name>
</gene>
<dbReference type="PANTHER" id="PTHR12716:SF8">
    <property type="entry name" value="TRANSCRIPTION INITIATION FACTOR IIE SUBUNIT BETA"/>
    <property type="match status" value="1"/>
</dbReference>
<feature type="domain" description="DBP10 C-terminal" evidence="1">
    <location>
        <begin position="154"/>
        <end position="195"/>
    </location>
</feature>
<dbReference type="AlphaFoldDB" id="A0ABD1VJR6"/>
<comment type="caution">
    <text evidence="2">The sequence shown here is derived from an EMBL/GenBank/DDBJ whole genome shotgun (WGS) entry which is preliminary data.</text>
</comment>
<dbReference type="GO" id="GO:0004386">
    <property type="term" value="F:helicase activity"/>
    <property type="evidence" value="ECO:0007669"/>
    <property type="project" value="UniProtKB-KW"/>
</dbReference>
<evidence type="ECO:0000313" key="3">
    <source>
        <dbReference type="Proteomes" id="UP001604277"/>
    </source>
</evidence>
<organism evidence="2 3">
    <name type="scientific">Forsythia ovata</name>
    <dbReference type="NCBI Taxonomy" id="205694"/>
    <lineage>
        <taxon>Eukaryota</taxon>
        <taxon>Viridiplantae</taxon>
        <taxon>Streptophyta</taxon>
        <taxon>Embryophyta</taxon>
        <taxon>Tracheophyta</taxon>
        <taxon>Spermatophyta</taxon>
        <taxon>Magnoliopsida</taxon>
        <taxon>eudicotyledons</taxon>
        <taxon>Gunneridae</taxon>
        <taxon>Pentapetalae</taxon>
        <taxon>asterids</taxon>
        <taxon>lamiids</taxon>
        <taxon>Lamiales</taxon>
        <taxon>Oleaceae</taxon>
        <taxon>Forsythieae</taxon>
        <taxon>Forsythia</taxon>
    </lineage>
</organism>
<evidence type="ECO:0000313" key="2">
    <source>
        <dbReference type="EMBL" id="KAL2537594.1"/>
    </source>
</evidence>
<sequence>MPGIAERNYNYRDNNNTNYQNPSVGNGTMSFHASNGSFISSGNGNGFWSKHHGDISYNQLEKMRRTLTSEEINDACYVDVNANKNVFDSLKKNPKVHYDGNQFSYKEVETEDNTTKNKHNKVFVITRLSGFKRKGDSFKDYEYFISSVPTNQQQRSKKYVKLNSGERVTTSGKIKTKSGAKLKANKTGIYKKWKERSHKHVSLKGRSNDGIEEANNFTGLFSAAGWEFESWWKSATVFYLVWSNHFGGGSLYAEVYSRMRGIWEPVEA</sequence>
<keyword evidence="3" id="KW-1185">Reference proteome</keyword>
<accession>A0ABD1VJR6</accession>
<evidence type="ECO:0000259" key="1">
    <source>
        <dbReference type="Pfam" id="PF08147"/>
    </source>
</evidence>
<dbReference type="InterPro" id="IPR012541">
    <property type="entry name" value="DBP10_C"/>
</dbReference>
<keyword evidence="2" id="KW-0067">ATP-binding</keyword>